<evidence type="ECO:0000313" key="1">
    <source>
        <dbReference type="EMBL" id="MBC9934829.1"/>
    </source>
</evidence>
<sequence>MKPYAFLFLISMGLASCSKTCYYAFTGGDDYAYCTIEYNPKKKTTIYRGYATDYSFSRIGYLYIKSKDNVSRKKELVITRPMEIYYTTDGLDVDHFDYLPDCQTPLKDTPQGAFISYAEEYRKDTLDLMPHNNTPFFETEPCYKRLGLRWMPPYMVPVKKIDYSRFPKQVQHLHLKDPARH</sequence>
<gene>
    <name evidence="1" type="ORF">ICL07_30910</name>
</gene>
<dbReference type="EMBL" id="JACVFC010000006">
    <property type="protein sequence ID" value="MBC9934829.1"/>
    <property type="molecule type" value="Genomic_DNA"/>
</dbReference>
<evidence type="ECO:0000313" key="2">
    <source>
        <dbReference type="Proteomes" id="UP000659124"/>
    </source>
</evidence>
<dbReference type="RefSeq" id="WP_188091913.1">
    <property type="nucleotide sequence ID" value="NZ_JACVFC010000006.1"/>
</dbReference>
<comment type="caution">
    <text evidence="1">The sequence shown here is derived from an EMBL/GenBank/DDBJ whole genome shotgun (WGS) entry which is preliminary data.</text>
</comment>
<keyword evidence="2" id="KW-1185">Reference proteome</keyword>
<evidence type="ECO:0008006" key="3">
    <source>
        <dbReference type="Google" id="ProtNLM"/>
    </source>
</evidence>
<name>A0ABR7TZ11_9BACT</name>
<proteinExistence type="predicted"/>
<accession>A0ABR7TZ11</accession>
<organism evidence="1 2">
    <name type="scientific">Chitinophaga qingshengii</name>
    <dbReference type="NCBI Taxonomy" id="1569794"/>
    <lineage>
        <taxon>Bacteria</taxon>
        <taxon>Pseudomonadati</taxon>
        <taxon>Bacteroidota</taxon>
        <taxon>Chitinophagia</taxon>
        <taxon>Chitinophagales</taxon>
        <taxon>Chitinophagaceae</taxon>
        <taxon>Chitinophaga</taxon>
    </lineage>
</organism>
<dbReference type="Proteomes" id="UP000659124">
    <property type="component" value="Unassembled WGS sequence"/>
</dbReference>
<reference evidence="1 2" key="1">
    <citation type="submission" date="2020-09" db="EMBL/GenBank/DDBJ databases">
        <title>Genome sequences of type strains of Chitinophaga qingshengii and Chitinophaga varians.</title>
        <authorList>
            <person name="Kittiwongwattana C."/>
        </authorList>
    </citation>
    <scope>NUCLEOTIDE SEQUENCE [LARGE SCALE GENOMIC DNA]</scope>
    <source>
        <strain evidence="1 2">JCM 30026</strain>
    </source>
</reference>
<dbReference type="PROSITE" id="PS51257">
    <property type="entry name" value="PROKAR_LIPOPROTEIN"/>
    <property type="match status" value="1"/>
</dbReference>
<protein>
    <recommendedName>
        <fullName evidence="3">Lipoprotein</fullName>
    </recommendedName>
</protein>